<proteinExistence type="predicted"/>
<dbReference type="GO" id="GO:0042795">
    <property type="term" value="P:snRNA transcription by RNA polymerase II"/>
    <property type="evidence" value="ECO:0007669"/>
    <property type="project" value="TreeGrafter"/>
</dbReference>
<dbReference type="InterPro" id="IPR051575">
    <property type="entry name" value="Myb-like_DNA-bd"/>
</dbReference>
<dbReference type="GO" id="GO:0019185">
    <property type="term" value="C:snRNA-activating protein complex"/>
    <property type="evidence" value="ECO:0007669"/>
    <property type="project" value="TreeGrafter"/>
</dbReference>
<evidence type="ECO:0000256" key="1">
    <source>
        <dbReference type="ARBA" id="ARBA00023015"/>
    </source>
</evidence>
<reference evidence="6 7" key="1">
    <citation type="submission" date="2019-01" db="EMBL/GenBank/DDBJ databases">
        <title>A draft genome assembly of the solar-powered sea slug Elysia chlorotica.</title>
        <authorList>
            <person name="Cai H."/>
            <person name="Li Q."/>
            <person name="Fang X."/>
            <person name="Li J."/>
            <person name="Curtis N.E."/>
            <person name="Altenburger A."/>
            <person name="Shibata T."/>
            <person name="Feng M."/>
            <person name="Maeda T."/>
            <person name="Schwartz J.A."/>
            <person name="Shigenobu S."/>
            <person name="Lundholm N."/>
            <person name="Nishiyama T."/>
            <person name="Yang H."/>
            <person name="Hasebe M."/>
            <person name="Li S."/>
            <person name="Pierce S.K."/>
            <person name="Wang J."/>
        </authorList>
    </citation>
    <scope>NUCLEOTIDE SEQUENCE [LARGE SCALE GENOMIC DNA]</scope>
    <source>
        <strain evidence="6">EC2010</strain>
        <tissue evidence="6">Whole organism of an adult</tissue>
    </source>
</reference>
<protein>
    <submittedName>
        <fullName evidence="6">Uncharacterized protein</fullName>
    </submittedName>
</protein>
<dbReference type="GO" id="GO:0001006">
    <property type="term" value="F:RNA polymerase III type 3 promoter sequence-specific DNA binding"/>
    <property type="evidence" value="ECO:0007669"/>
    <property type="project" value="TreeGrafter"/>
</dbReference>
<comment type="caution">
    <text evidence="6">The sequence shown here is derived from an EMBL/GenBank/DDBJ whole genome shotgun (WGS) entry which is preliminary data.</text>
</comment>
<keyword evidence="2" id="KW-0238">DNA-binding</keyword>
<evidence type="ECO:0000256" key="3">
    <source>
        <dbReference type="ARBA" id="ARBA00023163"/>
    </source>
</evidence>
<dbReference type="PANTHER" id="PTHR46621">
    <property type="entry name" value="SNRNA-ACTIVATING PROTEIN COMPLEX SUBUNIT 4"/>
    <property type="match status" value="1"/>
</dbReference>
<keyword evidence="3" id="KW-0804">Transcription</keyword>
<dbReference type="PANTHER" id="PTHR46621:SF1">
    <property type="entry name" value="SNRNA-ACTIVATING PROTEIN COMPLEX SUBUNIT 4"/>
    <property type="match status" value="1"/>
</dbReference>
<sequence length="302" mass="34426">MEHDQDLELDDERTELREDEKKLQIALQEYDDDWDVASDEDDDEDESRFLIDLEKEGYETPAAAQSVNSGTSSIGSASHCHRKSIDVDDDRSYETGGRQGLVSSLPPSFEGADLGSKSTSVADPEKTLALNRALQGILEGHIEAIQDAIASNKDQQERLEEDVSNPKKRSKSRTTPFRAPYFRVGNEFPEPNEDMIAKRQFSQIRSNGTLGATKDLRYFQTRSKSTLRKYVLQDALEQMIRPLMSKMEAEIERCDLAKSRVEEQECQLELERPKLQAITDPKARMKHKFLIAELEEGIREQR</sequence>
<dbReference type="STRING" id="188477.A0A3S0ZC91"/>
<accession>A0A3S0ZC91</accession>
<feature type="region of interest" description="Disordered" evidence="5">
    <location>
        <begin position="54"/>
        <end position="120"/>
    </location>
</feature>
<dbReference type="GO" id="GO:0000978">
    <property type="term" value="F:RNA polymerase II cis-regulatory region sequence-specific DNA binding"/>
    <property type="evidence" value="ECO:0007669"/>
    <property type="project" value="TreeGrafter"/>
</dbReference>
<dbReference type="EMBL" id="RQTK01000730">
    <property type="protein sequence ID" value="RUS75559.1"/>
    <property type="molecule type" value="Genomic_DNA"/>
</dbReference>
<keyword evidence="1" id="KW-0805">Transcription regulation</keyword>
<feature type="compositionally biased region" description="Basic and acidic residues" evidence="5">
    <location>
        <begin position="83"/>
        <end position="93"/>
    </location>
</feature>
<dbReference type="Proteomes" id="UP000271974">
    <property type="component" value="Unassembled WGS sequence"/>
</dbReference>
<feature type="region of interest" description="Disordered" evidence="5">
    <location>
        <begin position="153"/>
        <end position="176"/>
    </location>
</feature>
<organism evidence="6 7">
    <name type="scientific">Elysia chlorotica</name>
    <name type="common">Eastern emerald elysia</name>
    <name type="synonym">Sea slug</name>
    <dbReference type="NCBI Taxonomy" id="188477"/>
    <lineage>
        <taxon>Eukaryota</taxon>
        <taxon>Metazoa</taxon>
        <taxon>Spiralia</taxon>
        <taxon>Lophotrochozoa</taxon>
        <taxon>Mollusca</taxon>
        <taxon>Gastropoda</taxon>
        <taxon>Heterobranchia</taxon>
        <taxon>Euthyneura</taxon>
        <taxon>Panpulmonata</taxon>
        <taxon>Sacoglossa</taxon>
        <taxon>Placobranchoidea</taxon>
        <taxon>Plakobranchidae</taxon>
        <taxon>Elysia</taxon>
    </lineage>
</organism>
<dbReference type="GO" id="GO:0042796">
    <property type="term" value="P:snRNA transcription by RNA polymerase III"/>
    <property type="evidence" value="ECO:0007669"/>
    <property type="project" value="TreeGrafter"/>
</dbReference>
<evidence type="ECO:0000313" key="6">
    <source>
        <dbReference type="EMBL" id="RUS75559.1"/>
    </source>
</evidence>
<name>A0A3S0ZC91_ELYCH</name>
<feature type="compositionally biased region" description="Polar residues" evidence="5">
    <location>
        <begin position="63"/>
        <end position="76"/>
    </location>
</feature>
<keyword evidence="4" id="KW-0539">Nucleus</keyword>
<dbReference type="OrthoDB" id="2143914at2759"/>
<gene>
    <name evidence="6" type="ORF">EGW08_016684</name>
</gene>
<dbReference type="AlphaFoldDB" id="A0A3S0ZC91"/>
<evidence type="ECO:0000256" key="2">
    <source>
        <dbReference type="ARBA" id="ARBA00023125"/>
    </source>
</evidence>
<evidence type="ECO:0000256" key="4">
    <source>
        <dbReference type="ARBA" id="ARBA00023242"/>
    </source>
</evidence>
<evidence type="ECO:0000313" key="7">
    <source>
        <dbReference type="Proteomes" id="UP000271974"/>
    </source>
</evidence>
<evidence type="ECO:0000256" key="5">
    <source>
        <dbReference type="SAM" id="MobiDB-lite"/>
    </source>
</evidence>
<keyword evidence="7" id="KW-1185">Reference proteome</keyword>